<dbReference type="OrthoDB" id="110541at2"/>
<feature type="compositionally biased region" description="Basic and acidic residues" evidence="9">
    <location>
        <begin position="408"/>
        <end position="419"/>
    </location>
</feature>
<keyword evidence="3" id="KW-0597">Phosphoprotein</keyword>
<feature type="region of interest" description="Disordered" evidence="9">
    <location>
        <begin position="384"/>
        <end position="430"/>
    </location>
</feature>
<dbReference type="CDD" id="cd00075">
    <property type="entry name" value="HATPase"/>
    <property type="match status" value="1"/>
</dbReference>
<dbReference type="Proteomes" id="UP000538666">
    <property type="component" value="Unassembled WGS sequence"/>
</dbReference>
<keyword evidence="4" id="KW-0808">Transferase</keyword>
<evidence type="ECO:0000256" key="3">
    <source>
        <dbReference type="ARBA" id="ARBA00022553"/>
    </source>
</evidence>
<dbReference type="PROSITE" id="PS50109">
    <property type="entry name" value="HIS_KIN"/>
    <property type="match status" value="1"/>
</dbReference>
<dbReference type="EC" id="2.7.13.3" evidence="2"/>
<evidence type="ECO:0000256" key="1">
    <source>
        <dbReference type="ARBA" id="ARBA00000085"/>
    </source>
</evidence>
<dbReference type="PANTHER" id="PTHR43065:SF10">
    <property type="entry name" value="PEROXIDE STRESS-ACTIVATED HISTIDINE KINASE MAK3"/>
    <property type="match status" value="1"/>
</dbReference>
<keyword evidence="6 11" id="KW-0418">Kinase</keyword>
<dbReference type="SMART" id="SM00387">
    <property type="entry name" value="HATPase_c"/>
    <property type="match status" value="1"/>
</dbReference>
<dbReference type="Gene3D" id="3.30.565.10">
    <property type="entry name" value="Histidine kinase-like ATPase, C-terminal domain"/>
    <property type="match status" value="1"/>
</dbReference>
<dbReference type="PANTHER" id="PTHR43065">
    <property type="entry name" value="SENSOR HISTIDINE KINASE"/>
    <property type="match status" value="1"/>
</dbReference>
<dbReference type="SUPFAM" id="SSF52172">
    <property type="entry name" value="CheY-like"/>
    <property type="match status" value="1"/>
</dbReference>
<gene>
    <name evidence="11" type="ORF">HNQ77_003875</name>
</gene>
<keyword evidence="8" id="KW-0902">Two-component regulatory system</keyword>
<comment type="caution">
    <text evidence="11">The sequence shown here is derived from an EMBL/GenBank/DDBJ whole genome shotgun (WGS) entry which is preliminary data.</text>
</comment>
<dbReference type="PRINTS" id="PR00344">
    <property type="entry name" value="BCTRLSENSOR"/>
</dbReference>
<protein>
    <recommendedName>
        <fullName evidence="2">histidine kinase</fullName>
        <ecNumber evidence="2">2.7.13.3</ecNumber>
    </recommendedName>
</protein>
<dbReference type="InterPro" id="IPR036097">
    <property type="entry name" value="HisK_dim/P_sf"/>
</dbReference>
<dbReference type="RefSeq" id="WP_082125715.1">
    <property type="nucleotide sequence ID" value="NZ_JACHEK010000008.1"/>
</dbReference>
<dbReference type="SUPFAM" id="SSF47384">
    <property type="entry name" value="Homodimeric domain of signal transducing histidine kinase"/>
    <property type="match status" value="1"/>
</dbReference>
<evidence type="ECO:0000256" key="6">
    <source>
        <dbReference type="ARBA" id="ARBA00022777"/>
    </source>
</evidence>
<dbReference type="InterPro" id="IPR005467">
    <property type="entry name" value="His_kinase_dom"/>
</dbReference>
<name>A0A841JZ35_9BACT</name>
<dbReference type="EMBL" id="JACHEK010000008">
    <property type="protein sequence ID" value="MBB6145905.1"/>
    <property type="molecule type" value="Genomic_DNA"/>
</dbReference>
<dbReference type="InterPro" id="IPR011006">
    <property type="entry name" value="CheY-like_superfamily"/>
</dbReference>
<feature type="domain" description="Histidine kinase" evidence="10">
    <location>
        <begin position="163"/>
        <end position="379"/>
    </location>
</feature>
<dbReference type="SUPFAM" id="SSF55874">
    <property type="entry name" value="ATPase domain of HSP90 chaperone/DNA topoisomerase II/histidine kinase"/>
    <property type="match status" value="1"/>
</dbReference>
<evidence type="ECO:0000256" key="8">
    <source>
        <dbReference type="ARBA" id="ARBA00023012"/>
    </source>
</evidence>
<dbReference type="Gene3D" id="3.40.50.2300">
    <property type="match status" value="1"/>
</dbReference>
<dbReference type="SMART" id="SM00388">
    <property type="entry name" value="HisKA"/>
    <property type="match status" value="1"/>
</dbReference>
<reference evidence="11 12" key="1">
    <citation type="submission" date="2020-08" db="EMBL/GenBank/DDBJ databases">
        <title>Genomic Encyclopedia of Type Strains, Phase IV (KMG-IV): sequencing the most valuable type-strain genomes for metagenomic binning, comparative biology and taxonomic classification.</title>
        <authorList>
            <person name="Goeker M."/>
        </authorList>
    </citation>
    <scope>NUCLEOTIDE SEQUENCE [LARGE SCALE GENOMIC DNA]</scope>
    <source>
        <strain evidence="11 12">DSM 103733</strain>
    </source>
</reference>
<feature type="compositionally biased region" description="Polar residues" evidence="9">
    <location>
        <begin position="420"/>
        <end position="430"/>
    </location>
</feature>
<evidence type="ECO:0000259" key="10">
    <source>
        <dbReference type="PROSITE" id="PS50109"/>
    </source>
</evidence>
<evidence type="ECO:0000256" key="7">
    <source>
        <dbReference type="ARBA" id="ARBA00022840"/>
    </source>
</evidence>
<dbReference type="InterPro" id="IPR003661">
    <property type="entry name" value="HisK_dim/P_dom"/>
</dbReference>
<keyword evidence="5" id="KW-0547">Nucleotide-binding</keyword>
<dbReference type="InterPro" id="IPR036890">
    <property type="entry name" value="HATPase_C_sf"/>
</dbReference>
<dbReference type="Pfam" id="PF00512">
    <property type="entry name" value="HisKA"/>
    <property type="match status" value="1"/>
</dbReference>
<dbReference type="GO" id="GO:0000155">
    <property type="term" value="F:phosphorelay sensor kinase activity"/>
    <property type="evidence" value="ECO:0007669"/>
    <property type="project" value="InterPro"/>
</dbReference>
<accession>A0A841JZ35</accession>
<sequence>MINQLSISRIVLLMNDLASTHAVRQAVRRGGLTVILDPVSSREEFLSRFRNGSVDMILAPASGYNGMEVSEIIDQTRSGPHEIPLILLGSDGDASGALQAWRGAATDIVKVSEFDRLPSILARALRDSRTHRVNASVQGELDRAAEILRENQKLITIGRLTASIAHEINNPLESITNLLYLMEAERNDPNKWKQYLTLAQRELSRVVQISKQTLTFSRETTVPVRVQLSELIEEVVALYHRKISEKNLRILRQYESAEQVSVFPGEMRQVLSNLIANAIEATSAGGLLKFRIRSARNWSDQGVQGIRVSVADDGSGMSAEVRHRLGQPFFTTKGQHGTGLGLWVTRAILSRYGGNLQLRSSTSPERHGTVFSMFLPTNMRPLAVIPRGGASPSPVGESTRQGSAIKFSRTEGERNDSQRNDSQLRVSGGH</sequence>
<dbReference type="InterPro" id="IPR003594">
    <property type="entry name" value="HATPase_dom"/>
</dbReference>
<dbReference type="AlphaFoldDB" id="A0A841JZ35"/>
<dbReference type="InterPro" id="IPR004358">
    <property type="entry name" value="Sig_transdc_His_kin-like_C"/>
</dbReference>
<dbReference type="Pfam" id="PF02518">
    <property type="entry name" value="HATPase_c"/>
    <property type="match status" value="1"/>
</dbReference>
<evidence type="ECO:0000313" key="11">
    <source>
        <dbReference type="EMBL" id="MBB6145905.1"/>
    </source>
</evidence>
<dbReference type="Gene3D" id="1.10.287.130">
    <property type="match status" value="1"/>
</dbReference>
<comment type="catalytic activity">
    <reaction evidence="1">
        <text>ATP + protein L-histidine = ADP + protein N-phospho-L-histidine.</text>
        <dbReference type="EC" id="2.7.13.3"/>
    </reaction>
</comment>
<keyword evidence="12" id="KW-1185">Reference proteome</keyword>
<evidence type="ECO:0000313" key="12">
    <source>
        <dbReference type="Proteomes" id="UP000538666"/>
    </source>
</evidence>
<dbReference type="GO" id="GO:0005524">
    <property type="term" value="F:ATP binding"/>
    <property type="evidence" value="ECO:0007669"/>
    <property type="project" value="UniProtKB-KW"/>
</dbReference>
<dbReference type="CDD" id="cd00082">
    <property type="entry name" value="HisKA"/>
    <property type="match status" value="1"/>
</dbReference>
<evidence type="ECO:0000256" key="5">
    <source>
        <dbReference type="ARBA" id="ARBA00022741"/>
    </source>
</evidence>
<keyword evidence="7" id="KW-0067">ATP-binding</keyword>
<evidence type="ECO:0000256" key="4">
    <source>
        <dbReference type="ARBA" id="ARBA00022679"/>
    </source>
</evidence>
<organism evidence="11 12">
    <name type="scientific">Silvibacterium bohemicum</name>
    <dbReference type="NCBI Taxonomy" id="1577686"/>
    <lineage>
        <taxon>Bacteria</taxon>
        <taxon>Pseudomonadati</taxon>
        <taxon>Acidobacteriota</taxon>
        <taxon>Terriglobia</taxon>
        <taxon>Terriglobales</taxon>
        <taxon>Acidobacteriaceae</taxon>
        <taxon>Silvibacterium</taxon>
    </lineage>
</organism>
<proteinExistence type="predicted"/>
<evidence type="ECO:0000256" key="9">
    <source>
        <dbReference type="SAM" id="MobiDB-lite"/>
    </source>
</evidence>
<evidence type="ECO:0000256" key="2">
    <source>
        <dbReference type="ARBA" id="ARBA00012438"/>
    </source>
</evidence>